<dbReference type="SUPFAM" id="SSF81301">
    <property type="entry name" value="Nucleotidyltransferase"/>
    <property type="match status" value="1"/>
</dbReference>
<feature type="domain" description="Polymerase beta nucleotidyltransferase" evidence="1">
    <location>
        <begin position="24"/>
        <end position="96"/>
    </location>
</feature>
<dbReference type="AlphaFoldDB" id="A0A7C3HZY8"/>
<evidence type="ECO:0000259" key="1">
    <source>
        <dbReference type="Pfam" id="PF18765"/>
    </source>
</evidence>
<dbReference type="EMBL" id="DSVL01000069">
    <property type="protein sequence ID" value="HFH28340.1"/>
    <property type="molecule type" value="Genomic_DNA"/>
</dbReference>
<accession>A0A7C3HZY8</accession>
<organism evidence="2">
    <name type="scientific">Gracilinema caldarium</name>
    <dbReference type="NCBI Taxonomy" id="215591"/>
    <lineage>
        <taxon>Bacteria</taxon>
        <taxon>Pseudomonadati</taxon>
        <taxon>Spirochaetota</taxon>
        <taxon>Spirochaetia</taxon>
        <taxon>Spirochaetales</taxon>
        <taxon>Breznakiellaceae</taxon>
        <taxon>Gracilinema</taxon>
    </lineage>
</organism>
<dbReference type="Pfam" id="PF18765">
    <property type="entry name" value="Polbeta"/>
    <property type="match status" value="1"/>
</dbReference>
<keyword evidence="2" id="KW-0808">Transferase</keyword>
<name>A0A7C3HZY8_9SPIR</name>
<comment type="caution">
    <text evidence="2">The sequence shown here is derived from an EMBL/GenBank/DDBJ whole genome shotgun (WGS) entry which is preliminary data.</text>
</comment>
<dbReference type="Gene3D" id="3.30.460.10">
    <property type="entry name" value="Beta Polymerase, domain 2"/>
    <property type="match status" value="1"/>
</dbReference>
<dbReference type="GO" id="GO:0016740">
    <property type="term" value="F:transferase activity"/>
    <property type="evidence" value="ECO:0007669"/>
    <property type="project" value="UniProtKB-KW"/>
</dbReference>
<evidence type="ECO:0000313" key="2">
    <source>
        <dbReference type="EMBL" id="HFH28340.1"/>
    </source>
</evidence>
<dbReference type="CDD" id="cd05403">
    <property type="entry name" value="NT_KNTase_like"/>
    <property type="match status" value="1"/>
</dbReference>
<sequence length="97" mass="11061">MRLPEALKNDLVSSIYSVFGPVPILLFGSRVHDEKRGGDIDIAIQVDVPPAEFEQKRIALLTMLTRRDFPLPVDIVQYYPAMPELLKNEIDREGIRL</sequence>
<gene>
    <name evidence="2" type="ORF">ENS59_02350</name>
</gene>
<dbReference type="InterPro" id="IPR043519">
    <property type="entry name" value="NT_sf"/>
</dbReference>
<dbReference type="InterPro" id="IPR041633">
    <property type="entry name" value="Polbeta"/>
</dbReference>
<reference evidence="2" key="1">
    <citation type="journal article" date="2020" name="mSystems">
        <title>Genome- and Community-Level Interaction Insights into Carbon Utilization and Element Cycling Functions of Hydrothermarchaeota in Hydrothermal Sediment.</title>
        <authorList>
            <person name="Zhou Z."/>
            <person name="Liu Y."/>
            <person name="Xu W."/>
            <person name="Pan J."/>
            <person name="Luo Z.H."/>
            <person name="Li M."/>
        </authorList>
    </citation>
    <scope>NUCLEOTIDE SEQUENCE [LARGE SCALE GENOMIC DNA]</scope>
    <source>
        <strain evidence="2">SpSt-503</strain>
    </source>
</reference>
<protein>
    <submittedName>
        <fullName evidence="2">Nucleotidyltransferase domain-containing protein</fullName>
    </submittedName>
</protein>
<proteinExistence type="predicted"/>